<name>A0ABN7E8L9_SPIIN</name>
<feature type="region of interest" description="Disordered" evidence="1">
    <location>
        <begin position="1"/>
        <end position="59"/>
    </location>
</feature>
<evidence type="ECO:0000256" key="1">
    <source>
        <dbReference type="SAM" id="MobiDB-lite"/>
    </source>
</evidence>
<feature type="compositionally biased region" description="Gly residues" evidence="1">
    <location>
        <begin position="21"/>
        <end position="31"/>
    </location>
</feature>
<gene>
    <name evidence="2" type="ORF">SI7747_UN020567</name>
</gene>
<dbReference type="Proteomes" id="UP001189122">
    <property type="component" value="Unassembled WGS sequence"/>
</dbReference>
<protein>
    <submittedName>
        <fullName evidence="2">Uncharacterized protein</fullName>
    </submittedName>
</protein>
<organism evidence="2 3">
    <name type="scientific">Spirodela intermedia</name>
    <name type="common">Intermediate duckweed</name>
    <dbReference type="NCBI Taxonomy" id="51605"/>
    <lineage>
        <taxon>Eukaryota</taxon>
        <taxon>Viridiplantae</taxon>
        <taxon>Streptophyta</taxon>
        <taxon>Embryophyta</taxon>
        <taxon>Tracheophyta</taxon>
        <taxon>Spermatophyta</taxon>
        <taxon>Magnoliopsida</taxon>
        <taxon>Liliopsida</taxon>
        <taxon>Araceae</taxon>
        <taxon>Lemnoideae</taxon>
        <taxon>Spirodela</taxon>
    </lineage>
</organism>
<reference evidence="3" key="1">
    <citation type="journal article" date="2020" name="Sci. Rep.">
        <title>Chromosome-scale genome assembly for the duckweed Spirodela intermedia, integrating cytogenetic maps, PacBio and Oxford Nanopore libraries.</title>
        <authorList>
            <person name="Hoang P.T.N."/>
            <person name="Fiebig A."/>
            <person name="Novak P."/>
            <person name="Macas J."/>
            <person name="Cao H.X."/>
            <person name="Stepanenko A."/>
            <person name="Chen G."/>
            <person name="Borisjuk N."/>
            <person name="Scholz U."/>
            <person name="Schubert I."/>
        </authorList>
    </citation>
    <scope>NUCLEOTIDE SEQUENCE [LARGE SCALE GENOMIC DNA]</scope>
</reference>
<evidence type="ECO:0000313" key="2">
    <source>
        <dbReference type="EMBL" id="CAA6674209.1"/>
    </source>
</evidence>
<evidence type="ECO:0000313" key="3">
    <source>
        <dbReference type="Proteomes" id="UP001189122"/>
    </source>
</evidence>
<dbReference type="EMBL" id="CACRZD030000089">
    <property type="protein sequence ID" value="CAA6674209.1"/>
    <property type="molecule type" value="Genomic_DNA"/>
</dbReference>
<keyword evidence="3" id="KW-1185">Reference proteome</keyword>
<proteinExistence type="predicted"/>
<sequence length="59" mass="6070">MAAGSLLTSAAGRRSSANGQRLGGAAEGGSGEFMVEFRRKRRQSKQELRDSGGVLGDGS</sequence>
<accession>A0ABN7E8L9</accession>
<comment type="caution">
    <text evidence="2">The sequence shown here is derived from an EMBL/GenBank/DDBJ whole genome shotgun (WGS) entry which is preliminary data.</text>
</comment>